<feature type="region of interest" description="Disordered" evidence="2">
    <location>
        <begin position="169"/>
        <end position="193"/>
    </location>
</feature>
<evidence type="ECO:0000259" key="3">
    <source>
        <dbReference type="Pfam" id="PF12804"/>
    </source>
</evidence>
<keyword evidence="5" id="KW-1185">Reference proteome</keyword>
<keyword evidence="1" id="KW-0460">Magnesium</keyword>
<dbReference type="Pfam" id="PF12804">
    <property type="entry name" value="NTP_transf_3"/>
    <property type="match status" value="1"/>
</dbReference>
<dbReference type="InterPro" id="IPR025877">
    <property type="entry name" value="MobA-like_NTP_Trfase"/>
</dbReference>
<evidence type="ECO:0000313" key="4">
    <source>
        <dbReference type="EMBL" id="GAA4789522.1"/>
    </source>
</evidence>
<name>A0ABP9B313_9GAMM</name>
<dbReference type="SUPFAM" id="SSF53448">
    <property type="entry name" value="Nucleotide-diphospho-sugar transferases"/>
    <property type="match status" value="1"/>
</dbReference>
<organism evidence="4 5">
    <name type="scientific">Lysobacter hankyongensis</name>
    <dbReference type="NCBI Taxonomy" id="1176535"/>
    <lineage>
        <taxon>Bacteria</taxon>
        <taxon>Pseudomonadati</taxon>
        <taxon>Pseudomonadota</taxon>
        <taxon>Gammaproteobacteria</taxon>
        <taxon>Lysobacterales</taxon>
        <taxon>Lysobacteraceae</taxon>
        <taxon>Lysobacter</taxon>
    </lineage>
</organism>
<evidence type="ECO:0000256" key="2">
    <source>
        <dbReference type="SAM" id="MobiDB-lite"/>
    </source>
</evidence>
<dbReference type="Proteomes" id="UP001499959">
    <property type="component" value="Unassembled WGS sequence"/>
</dbReference>
<evidence type="ECO:0000256" key="1">
    <source>
        <dbReference type="ARBA" id="ARBA00022842"/>
    </source>
</evidence>
<gene>
    <name evidence="4" type="ORF">GCM10023307_13420</name>
</gene>
<feature type="domain" description="MobA-like NTP transferase" evidence="3">
    <location>
        <begin position="6"/>
        <end position="169"/>
    </location>
</feature>
<dbReference type="RefSeq" id="WP_345302543.1">
    <property type="nucleotide sequence ID" value="NZ_BAABJE010000005.1"/>
</dbReference>
<evidence type="ECO:0000313" key="5">
    <source>
        <dbReference type="Proteomes" id="UP001499959"/>
    </source>
</evidence>
<dbReference type="PANTHER" id="PTHR43777">
    <property type="entry name" value="MOLYBDENUM COFACTOR CYTIDYLYLTRANSFERASE"/>
    <property type="match status" value="1"/>
</dbReference>
<dbReference type="CDD" id="cd04182">
    <property type="entry name" value="GT_2_like_f"/>
    <property type="match status" value="1"/>
</dbReference>
<dbReference type="InterPro" id="IPR029044">
    <property type="entry name" value="Nucleotide-diphossugar_trans"/>
</dbReference>
<protein>
    <submittedName>
        <fullName evidence="4">Nucleotidyltransferase family protein</fullName>
    </submittedName>
</protein>
<sequence>MNTAIAILAAGRSSRLGRPKALVPWRGRTLLQRALDTAVAASPRVIVALGADGDALWRTLVLPAGGAAVARVDVHDADDGLSASLRAVVAHVDADPAIERLLVLLTEQYTVDAAWLRALLALAAAHPQRMIASRYDGVRGVPAVFPRTVFAALAALRGDRGARTLLRDEHDPIDHPAPHPPGDVDTPADVPQD</sequence>
<dbReference type="Gene3D" id="3.90.550.10">
    <property type="entry name" value="Spore Coat Polysaccharide Biosynthesis Protein SpsA, Chain A"/>
    <property type="match status" value="1"/>
</dbReference>
<comment type="caution">
    <text evidence="4">The sequence shown here is derived from an EMBL/GenBank/DDBJ whole genome shotgun (WGS) entry which is preliminary data.</text>
</comment>
<dbReference type="PANTHER" id="PTHR43777:SF1">
    <property type="entry name" value="MOLYBDENUM COFACTOR CYTIDYLYLTRANSFERASE"/>
    <property type="match status" value="1"/>
</dbReference>
<proteinExistence type="predicted"/>
<accession>A0ABP9B313</accession>
<dbReference type="EMBL" id="BAABJE010000005">
    <property type="protein sequence ID" value="GAA4789522.1"/>
    <property type="molecule type" value="Genomic_DNA"/>
</dbReference>
<reference evidence="5" key="1">
    <citation type="journal article" date="2019" name="Int. J. Syst. Evol. Microbiol.">
        <title>The Global Catalogue of Microorganisms (GCM) 10K type strain sequencing project: providing services to taxonomists for standard genome sequencing and annotation.</title>
        <authorList>
            <consortium name="The Broad Institute Genomics Platform"/>
            <consortium name="The Broad Institute Genome Sequencing Center for Infectious Disease"/>
            <person name="Wu L."/>
            <person name="Ma J."/>
        </authorList>
    </citation>
    <scope>NUCLEOTIDE SEQUENCE [LARGE SCALE GENOMIC DNA]</scope>
    <source>
        <strain evidence="5">JCM 18204</strain>
    </source>
</reference>